<organism evidence="2 3">
    <name type="scientific">Ascaris lumbricoides</name>
    <name type="common">Giant roundworm</name>
    <dbReference type="NCBI Taxonomy" id="6252"/>
    <lineage>
        <taxon>Eukaryota</taxon>
        <taxon>Metazoa</taxon>
        <taxon>Ecdysozoa</taxon>
        <taxon>Nematoda</taxon>
        <taxon>Chromadorea</taxon>
        <taxon>Rhabditida</taxon>
        <taxon>Spirurina</taxon>
        <taxon>Ascaridomorpha</taxon>
        <taxon>Ascaridoidea</taxon>
        <taxon>Ascarididae</taxon>
        <taxon>Ascaris</taxon>
    </lineage>
</organism>
<name>A0A9J2PEF5_ASCLU</name>
<reference evidence="3" key="1">
    <citation type="submission" date="2023-03" db="UniProtKB">
        <authorList>
            <consortium name="WormBaseParasite"/>
        </authorList>
    </citation>
    <scope>IDENTIFICATION</scope>
</reference>
<dbReference type="PANTHER" id="PTHR22803">
    <property type="entry name" value="MANNOSE, PHOSPHOLIPASE, LECTIN RECEPTOR RELATED"/>
    <property type="match status" value="1"/>
</dbReference>
<dbReference type="InterPro" id="IPR016187">
    <property type="entry name" value="CTDL_fold"/>
</dbReference>
<accession>A0A9J2PEF5</accession>
<feature type="domain" description="C-type lectin" evidence="1">
    <location>
        <begin position="222"/>
        <end position="286"/>
    </location>
</feature>
<dbReference type="Pfam" id="PF00059">
    <property type="entry name" value="Lectin_C"/>
    <property type="match status" value="1"/>
</dbReference>
<dbReference type="Proteomes" id="UP000036681">
    <property type="component" value="Unplaced"/>
</dbReference>
<dbReference type="InterPro" id="IPR016186">
    <property type="entry name" value="C-type_lectin-like/link_sf"/>
</dbReference>
<dbReference type="SUPFAM" id="SSF56436">
    <property type="entry name" value="C-type lectin-like"/>
    <property type="match status" value="2"/>
</dbReference>
<keyword evidence="2" id="KW-1185">Reference proteome</keyword>
<dbReference type="PROSITE" id="PS50041">
    <property type="entry name" value="C_TYPE_LECTIN_2"/>
    <property type="match status" value="1"/>
</dbReference>
<dbReference type="CDD" id="cd00037">
    <property type="entry name" value="CLECT"/>
    <property type="match status" value="2"/>
</dbReference>
<dbReference type="Gene3D" id="3.10.100.10">
    <property type="entry name" value="Mannose-Binding Protein A, subunit A"/>
    <property type="match status" value="2"/>
</dbReference>
<dbReference type="InterPro" id="IPR001304">
    <property type="entry name" value="C-type_lectin-like"/>
</dbReference>
<dbReference type="WBParaSite" id="ALUE_0000830201-mRNA-1">
    <property type="protein sequence ID" value="ALUE_0000830201-mRNA-1"/>
    <property type="gene ID" value="ALUE_0000830201"/>
</dbReference>
<proteinExistence type="predicted"/>
<evidence type="ECO:0000259" key="1">
    <source>
        <dbReference type="PROSITE" id="PS50041"/>
    </source>
</evidence>
<dbReference type="AlphaFoldDB" id="A0A9J2PEF5"/>
<protein>
    <submittedName>
        <fullName evidence="3">C-type lectin domain-containing protein</fullName>
    </submittedName>
</protein>
<evidence type="ECO:0000313" key="3">
    <source>
        <dbReference type="WBParaSite" id="ALUE_0000830201-mRNA-1"/>
    </source>
</evidence>
<sequence length="286" mass="32646">MSCHPGWSPLADDLSGTFTHCIKVFMTYRMTWQQAEESCTHFSGAHLISLKDAQSVLWMSNAVKSEARSQITAPWLERMYKRTPHLGWWIGLGQLCPNEDIKKMPKMRQFVRYGGWDEGESSQGNEFGGKGCCASFGTENAATLHLRQFIRYEGWDEGESSQGNEFGGKEQSRAGFIFSAKEEDKSAELIAEKANEMSDEYPCGKDPLYCPLKDERSGMTICYHLLARAHFWQQARQACEAEYDADLASIHSKRESDYIYRMAMMQPSVTGETKFWIGLHRRNAQR</sequence>
<dbReference type="InterPro" id="IPR050111">
    <property type="entry name" value="C-type_lectin/snaclec_domain"/>
</dbReference>
<evidence type="ECO:0000313" key="2">
    <source>
        <dbReference type="Proteomes" id="UP000036681"/>
    </source>
</evidence>